<dbReference type="InterPro" id="IPR009057">
    <property type="entry name" value="Homeodomain-like_sf"/>
</dbReference>
<dbReference type="GeneID" id="43838496"/>
<evidence type="ECO:0000256" key="1">
    <source>
        <dbReference type="SAM" id="MobiDB-lite"/>
    </source>
</evidence>
<dbReference type="EMBL" id="FNPC01000009">
    <property type="protein sequence ID" value="SDY73173.1"/>
    <property type="molecule type" value="Genomic_DNA"/>
</dbReference>
<evidence type="ECO:0000313" key="2">
    <source>
        <dbReference type="EMBL" id="SDY73173.1"/>
    </source>
</evidence>
<dbReference type="AlphaFoldDB" id="A0A1H3M9A3"/>
<accession>A0A1H3M9A3</accession>
<feature type="region of interest" description="Disordered" evidence="1">
    <location>
        <begin position="72"/>
        <end position="91"/>
    </location>
</feature>
<dbReference type="Proteomes" id="UP000199079">
    <property type="component" value="Unassembled WGS sequence"/>
</dbReference>
<protein>
    <submittedName>
        <fullName evidence="2">Uncharacterized conserved protein, DUF433 family</fullName>
    </submittedName>
</protein>
<dbReference type="InterPro" id="IPR036388">
    <property type="entry name" value="WH-like_DNA-bd_sf"/>
</dbReference>
<dbReference type="Gene3D" id="1.10.10.10">
    <property type="entry name" value="Winged helix-like DNA-binding domain superfamily/Winged helix DNA-binding domain"/>
    <property type="match status" value="1"/>
</dbReference>
<keyword evidence="3" id="KW-1185">Reference proteome</keyword>
<name>A0A1H3M9A3_9EURY</name>
<dbReference type="RefSeq" id="WP_021072448.1">
    <property type="nucleotide sequence ID" value="NZ_FNPC01000009.1"/>
</dbReference>
<reference evidence="3" key="1">
    <citation type="submission" date="2016-10" db="EMBL/GenBank/DDBJ databases">
        <authorList>
            <person name="Varghese N."/>
            <person name="Submissions S."/>
        </authorList>
    </citation>
    <scope>NUCLEOTIDE SEQUENCE [LARGE SCALE GENOMIC DNA]</scope>
    <source>
        <strain evidence="3">DC30,IBRC 10041,KCTC 4046</strain>
    </source>
</reference>
<proteinExistence type="predicted"/>
<dbReference type="InterPro" id="IPR007367">
    <property type="entry name" value="DUF433"/>
</dbReference>
<dbReference type="PANTHER" id="PTHR34849:SF1">
    <property type="entry name" value="SLR0770 PROTEIN"/>
    <property type="match status" value="1"/>
</dbReference>
<dbReference type="OrthoDB" id="315700at2157"/>
<evidence type="ECO:0000313" key="3">
    <source>
        <dbReference type="Proteomes" id="UP000199079"/>
    </source>
</evidence>
<sequence length="91" mass="10459">MTITRDDDVLGGEPRIDETRVGVRHVAARVIDSGQSPAYVADQLDLSLAEVYEALSYYYDHVEEMRDLERENEDAFERVRESSLKPKETIQ</sequence>
<dbReference type="PANTHER" id="PTHR34849">
    <property type="entry name" value="SSL5025 PROTEIN"/>
    <property type="match status" value="1"/>
</dbReference>
<dbReference type="SUPFAM" id="SSF46689">
    <property type="entry name" value="Homeodomain-like"/>
    <property type="match status" value="1"/>
</dbReference>
<organism evidence="2 3">
    <name type="scientific">Halopenitus persicus</name>
    <dbReference type="NCBI Taxonomy" id="1048396"/>
    <lineage>
        <taxon>Archaea</taxon>
        <taxon>Methanobacteriati</taxon>
        <taxon>Methanobacteriota</taxon>
        <taxon>Stenosarchaea group</taxon>
        <taxon>Halobacteria</taxon>
        <taxon>Halobacteriales</taxon>
        <taxon>Haloferacaceae</taxon>
        <taxon>Halopenitus</taxon>
    </lineage>
</organism>
<gene>
    <name evidence="2" type="ORF">SAMN05216564_1095</name>
</gene>
<dbReference type="Pfam" id="PF04255">
    <property type="entry name" value="DUF433"/>
    <property type="match status" value="1"/>
</dbReference>